<gene>
    <name evidence="2" type="ORF">FXF47_09440</name>
</gene>
<dbReference type="Gene3D" id="3.30.300.130">
    <property type="entry name" value="Fe-S cluster assembly (FSCA)"/>
    <property type="match status" value="1"/>
</dbReference>
<dbReference type="InterPro" id="IPR034904">
    <property type="entry name" value="FSCA_dom_sf"/>
</dbReference>
<evidence type="ECO:0000313" key="2">
    <source>
        <dbReference type="EMBL" id="TYB30352.1"/>
    </source>
</evidence>
<comment type="caution">
    <text evidence="2">The sequence shown here is derived from an EMBL/GenBank/DDBJ whole genome shotgun (WGS) entry which is preliminary data.</text>
</comment>
<evidence type="ECO:0000259" key="1">
    <source>
        <dbReference type="Pfam" id="PF01883"/>
    </source>
</evidence>
<dbReference type="AlphaFoldDB" id="A0A5D0MDC7"/>
<organism evidence="2 3">
    <name type="scientific">Candidatus Mcinerneyibacterium aminivorans</name>
    <dbReference type="NCBI Taxonomy" id="2703815"/>
    <lineage>
        <taxon>Bacteria</taxon>
        <taxon>Candidatus Macinerneyibacteriota</taxon>
        <taxon>Candidatus Mcinerneyibacteria</taxon>
        <taxon>Candidatus Mcinerneyibacteriales</taxon>
        <taxon>Candidatus Mcinerneyibacteriaceae</taxon>
        <taxon>Candidatus Mcinerneyibacterium</taxon>
    </lineage>
</organism>
<dbReference type="PANTHER" id="PTHR42831:SF1">
    <property type="entry name" value="FE-S PROTEIN MATURATION AUXILIARY FACTOR YITW"/>
    <property type="match status" value="1"/>
</dbReference>
<dbReference type="SUPFAM" id="SSF117916">
    <property type="entry name" value="Fe-S cluster assembly (FSCA) domain-like"/>
    <property type="match status" value="1"/>
</dbReference>
<dbReference type="InterPro" id="IPR002744">
    <property type="entry name" value="MIP18-like"/>
</dbReference>
<reference evidence="2" key="1">
    <citation type="submission" date="2019-08" db="EMBL/GenBank/DDBJ databases">
        <title>Genomic characterization of a novel candidate phylum (ARYD3) from a high temperature, high salinity tertiary oil reservoir in north central Oklahoma, USA.</title>
        <authorList>
            <person name="Youssef N.H."/>
            <person name="Yadav A."/>
            <person name="Elshahed M.S."/>
        </authorList>
    </citation>
    <scope>NUCLEOTIDE SEQUENCE [LARGE SCALE GENOMIC DNA]</scope>
    <source>
        <strain evidence="2">ARYD3</strain>
    </source>
</reference>
<dbReference type="InterPro" id="IPR052339">
    <property type="entry name" value="Fe-S_Maturation_MIP18"/>
</dbReference>
<proteinExistence type="predicted"/>
<accession>A0A5D0MDC7</accession>
<evidence type="ECO:0000313" key="3">
    <source>
        <dbReference type="Proteomes" id="UP000324143"/>
    </source>
</evidence>
<dbReference type="EMBL" id="VSIX01000139">
    <property type="protein sequence ID" value="TYB30352.1"/>
    <property type="molecule type" value="Genomic_DNA"/>
</dbReference>
<protein>
    <submittedName>
        <fullName evidence="2">DUF59 domain-containing protein</fullName>
    </submittedName>
</protein>
<dbReference type="PANTHER" id="PTHR42831">
    <property type="entry name" value="FE-S PROTEIN MATURATION AUXILIARY FACTOR YITW"/>
    <property type="match status" value="1"/>
</dbReference>
<dbReference type="Pfam" id="PF01883">
    <property type="entry name" value="FeS_assembly_P"/>
    <property type="match status" value="1"/>
</dbReference>
<feature type="domain" description="MIP18 family-like" evidence="1">
    <location>
        <begin position="19"/>
        <end position="88"/>
    </location>
</feature>
<keyword evidence="3" id="KW-1185">Reference proteome</keyword>
<name>A0A5D0MDC7_9BACT</name>
<dbReference type="Proteomes" id="UP000324143">
    <property type="component" value="Unassembled WGS sequence"/>
</dbReference>
<sequence>MRYLKSLWRISKENNVDLKEKIKIKLKEVIDPELRENVWDLKLVKDLKVNEVKRSVSLKFRPTAYQCPLGIQLAMNIKKKLMKIEELDKIDMKVIDYVMADKANKYLKEMD</sequence>